<dbReference type="InterPro" id="IPR052788">
    <property type="entry name" value="RING-type_E3_ligase_ATL"/>
</dbReference>
<evidence type="ECO:0000256" key="2">
    <source>
        <dbReference type="ARBA" id="ARBA00022771"/>
    </source>
</evidence>
<feature type="transmembrane region" description="Helical" evidence="5">
    <location>
        <begin position="31"/>
        <end position="53"/>
    </location>
</feature>
<dbReference type="KEGG" id="jre:109018137"/>
<reference evidence="8 9" key="1">
    <citation type="submission" date="2025-04" db="UniProtKB">
        <authorList>
            <consortium name="RefSeq"/>
        </authorList>
    </citation>
    <scope>IDENTIFICATION</scope>
    <source>
        <tissue evidence="8 9">Leaves</tissue>
    </source>
</reference>
<dbReference type="Gramene" id="Jr09_13970_p1">
    <property type="protein sequence ID" value="cds.Jr09_13970_p1"/>
    <property type="gene ID" value="Jr09_13970"/>
</dbReference>
<evidence type="ECO:0000256" key="5">
    <source>
        <dbReference type="SAM" id="Phobius"/>
    </source>
</evidence>
<accession>A0A2I4HI81</accession>
<dbReference type="SMART" id="SM00184">
    <property type="entry name" value="RING"/>
    <property type="match status" value="1"/>
</dbReference>
<keyword evidence="5" id="KW-1133">Transmembrane helix</keyword>
<evidence type="ECO:0000256" key="4">
    <source>
        <dbReference type="PROSITE-ProRule" id="PRU00175"/>
    </source>
</evidence>
<dbReference type="PANTHER" id="PTHR45798">
    <property type="entry name" value="RING-H2 FINGER PROTEIN ATL61-RELATED-RELATED"/>
    <property type="match status" value="1"/>
</dbReference>
<dbReference type="GeneID" id="109018137"/>
<evidence type="ECO:0000256" key="3">
    <source>
        <dbReference type="ARBA" id="ARBA00022833"/>
    </source>
</evidence>
<gene>
    <name evidence="8" type="primary">LOC109018137</name>
    <name evidence="9" type="synonym">LOC118349442</name>
</gene>
<dbReference type="InterPro" id="IPR001841">
    <property type="entry name" value="Znf_RING"/>
</dbReference>
<dbReference type="SUPFAM" id="SSF57850">
    <property type="entry name" value="RING/U-box"/>
    <property type="match status" value="1"/>
</dbReference>
<dbReference type="RefSeq" id="XP_018855869.1">
    <property type="nucleotide sequence ID" value="XM_019000324.1"/>
</dbReference>
<name>A0A2I4HI81_JUGRE</name>
<feature type="domain" description="RING-type" evidence="6">
    <location>
        <begin position="145"/>
        <end position="187"/>
    </location>
</feature>
<dbReference type="GO" id="GO:0008270">
    <property type="term" value="F:zinc ion binding"/>
    <property type="evidence" value="ECO:0007669"/>
    <property type="project" value="UniProtKB-KW"/>
</dbReference>
<dbReference type="PANTHER" id="PTHR45798:SF88">
    <property type="entry name" value="RING-H2 FINGER PROTEIN ATL61-RELATED"/>
    <property type="match status" value="1"/>
</dbReference>
<sequence>MADGKVVPPRFAPALSSPSFHFTITLDLPTSIIMCISVMLFFLILAHILHAFFQWLKEVRPGYDLEEGEGIHRQDMNVSNPISHPAAFYQAIEENNVRVFGILDRFMRDVGERRGQRLRASKKLPTLVNYGSHGIKSASFCSTDCAICLEDFAVGDSCQVFPVCNHIFHSNCIDHWLRNKITCPVCRNCVL</sequence>
<protein>
    <submittedName>
        <fullName evidence="8 9">RING-H2 finger protein ATL77-like</fullName>
    </submittedName>
</protein>
<dbReference type="RefSeq" id="XP_035549770.1">
    <property type="nucleotide sequence ID" value="XM_035693877.1"/>
</dbReference>
<keyword evidence="5" id="KW-0812">Transmembrane</keyword>
<organism evidence="7 8">
    <name type="scientific">Juglans regia</name>
    <name type="common">English walnut</name>
    <dbReference type="NCBI Taxonomy" id="51240"/>
    <lineage>
        <taxon>Eukaryota</taxon>
        <taxon>Viridiplantae</taxon>
        <taxon>Streptophyta</taxon>
        <taxon>Embryophyta</taxon>
        <taxon>Tracheophyta</taxon>
        <taxon>Spermatophyta</taxon>
        <taxon>Magnoliopsida</taxon>
        <taxon>eudicotyledons</taxon>
        <taxon>Gunneridae</taxon>
        <taxon>Pentapetalae</taxon>
        <taxon>rosids</taxon>
        <taxon>fabids</taxon>
        <taxon>Fagales</taxon>
        <taxon>Juglandaceae</taxon>
        <taxon>Juglans</taxon>
    </lineage>
</organism>
<keyword evidence="3" id="KW-0862">Zinc</keyword>
<evidence type="ECO:0000313" key="9">
    <source>
        <dbReference type="RefSeq" id="XP_035549770.1"/>
    </source>
</evidence>
<evidence type="ECO:0000256" key="1">
    <source>
        <dbReference type="ARBA" id="ARBA00022723"/>
    </source>
</evidence>
<proteinExistence type="predicted"/>
<dbReference type="Pfam" id="PF13639">
    <property type="entry name" value="zf-RING_2"/>
    <property type="match status" value="1"/>
</dbReference>
<keyword evidence="1" id="KW-0479">Metal-binding</keyword>
<keyword evidence="7" id="KW-1185">Reference proteome</keyword>
<evidence type="ECO:0000259" key="6">
    <source>
        <dbReference type="PROSITE" id="PS50089"/>
    </source>
</evidence>
<evidence type="ECO:0000313" key="7">
    <source>
        <dbReference type="Proteomes" id="UP000235220"/>
    </source>
</evidence>
<keyword evidence="5" id="KW-0472">Membrane</keyword>
<keyword evidence="2 4" id="KW-0863">Zinc-finger</keyword>
<dbReference type="Gene3D" id="3.30.40.10">
    <property type="entry name" value="Zinc/RING finger domain, C3HC4 (zinc finger)"/>
    <property type="match status" value="1"/>
</dbReference>
<dbReference type="OrthoDB" id="9984778at2759"/>
<dbReference type="KEGG" id="jre:118349442"/>
<dbReference type="InterPro" id="IPR013083">
    <property type="entry name" value="Znf_RING/FYVE/PHD"/>
</dbReference>
<dbReference type="PROSITE" id="PS50089">
    <property type="entry name" value="ZF_RING_2"/>
    <property type="match status" value="1"/>
</dbReference>
<dbReference type="Proteomes" id="UP000235220">
    <property type="component" value="Chromosome 9"/>
</dbReference>
<evidence type="ECO:0000313" key="8">
    <source>
        <dbReference type="RefSeq" id="XP_018855869.1"/>
    </source>
</evidence>
<dbReference type="AlphaFoldDB" id="A0A2I4HI81"/>